<dbReference type="EMBL" id="JBDIME010000009">
    <property type="protein sequence ID" value="MEN2790477.1"/>
    <property type="molecule type" value="Genomic_DNA"/>
</dbReference>
<dbReference type="InterPro" id="IPR029045">
    <property type="entry name" value="ClpP/crotonase-like_dom_sf"/>
</dbReference>
<dbReference type="Gene3D" id="3.90.226.10">
    <property type="entry name" value="2-enoyl-CoA Hydratase, Chain A, domain 1"/>
    <property type="match status" value="1"/>
</dbReference>
<comment type="caution">
    <text evidence="1">The sequence shown here is derived from an EMBL/GenBank/DDBJ whole genome shotgun (WGS) entry which is preliminary data.</text>
</comment>
<dbReference type="RefSeq" id="WP_343889306.1">
    <property type="nucleotide sequence ID" value="NZ_BAAAEH010000020.1"/>
</dbReference>
<evidence type="ECO:0008006" key="3">
    <source>
        <dbReference type="Google" id="ProtNLM"/>
    </source>
</evidence>
<name>A0ABU9Y3U3_9SPHN</name>
<dbReference type="SUPFAM" id="SSF52096">
    <property type="entry name" value="ClpP/crotonase"/>
    <property type="match status" value="1"/>
</dbReference>
<reference evidence="1 2" key="1">
    <citation type="submission" date="2024-05" db="EMBL/GenBank/DDBJ databases">
        <authorList>
            <person name="Liu Q."/>
            <person name="Xin Y.-H."/>
        </authorList>
    </citation>
    <scope>NUCLEOTIDE SEQUENCE [LARGE SCALE GENOMIC DNA]</scope>
    <source>
        <strain evidence="1 2">CGMCC 1.10181</strain>
    </source>
</reference>
<sequence>MISLFALTLALTAAPIDRDWSAALKQDAQALHDDAAANHPGPHNRLDPDFAKRNDAGLALALKRAGAVHDFAGYWYAMKAYVAGFEDGHMGFGTTGDAPKFDTKWPGFLTGFDMADTQRVVSRADDAPLPLGARLVSCDGRHADRLAADNVGAFEGRWFLRSRHVWRGGEVFVDRGNPFITRPTTCVFEVSGKQRTVSLNWRPIASEALWPRLAAASQATRPPIEARTLADGTRWFGLADFNGDPASEGGRKLPGLIAAMKADRAALVAAPAIVLDLRGNNGGSSDWSRQIAAVLWGEQRFAKLGIDSDSVEWRASEANITSLATTREQRKAILPPEALTWFDRTITGMTAAHAKGEALWRDAEDEEPVVPGDPPVPPRGPVYFITDAGCGSACLDAADLWRALGAIQIGQETSADTLYMDVREDVLPSGAARLSVPMKVYRGRKRGSNVPLDPVHPFPGDLRDTAALEAWIATLPERRR</sequence>
<accession>A0ABU9Y3U3</accession>
<protein>
    <recommendedName>
        <fullName evidence="3">Tail specific protease domain-containing protein</fullName>
    </recommendedName>
</protein>
<evidence type="ECO:0000313" key="2">
    <source>
        <dbReference type="Proteomes" id="UP001419910"/>
    </source>
</evidence>
<keyword evidence="2" id="KW-1185">Reference proteome</keyword>
<gene>
    <name evidence="1" type="ORF">ABC974_12630</name>
</gene>
<organism evidence="1 2">
    <name type="scientific">Sphingomonas oligophenolica</name>
    <dbReference type="NCBI Taxonomy" id="301154"/>
    <lineage>
        <taxon>Bacteria</taxon>
        <taxon>Pseudomonadati</taxon>
        <taxon>Pseudomonadota</taxon>
        <taxon>Alphaproteobacteria</taxon>
        <taxon>Sphingomonadales</taxon>
        <taxon>Sphingomonadaceae</taxon>
        <taxon>Sphingomonas</taxon>
    </lineage>
</organism>
<evidence type="ECO:0000313" key="1">
    <source>
        <dbReference type="EMBL" id="MEN2790477.1"/>
    </source>
</evidence>
<dbReference type="Proteomes" id="UP001419910">
    <property type="component" value="Unassembled WGS sequence"/>
</dbReference>
<proteinExistence type="predicted"/>